<keyword evidence="2" id="KW-1185">Reference proteome</keyword>
<evidence type="ECO:0000313" key="1">
    <source>
        <dbReference type="EMBL" id="KAK9326159.1"/>
    </source>
</evidence>
<dbReference type="Proteomes" id="UP001489719">
    <property type="component" value="Unassembled WGS sequence"/>
</dbReference>
<comment type="caution">
    <text evidence="1">The sequence shown here is derived from an EMBL/GenBank/DDBJ whole genome shotgun (WGS) entry which is preliminary data.</text>
</comment>
<reference evidence="2" key="1">
    <citation type="journal article" date="2024" name="Front. Bioeng. Biotechnol.">
        <title>Genome-scale model development and genomic sequencing of the oleaginous clade Lipomyces.</title>
        <authorList>
            <person name="Czajka J.J."/>
            <person name="Han Y."/>
            <person name="Kim J."/>
            <person name="Mondo S.J."/>
            <person name="Hofstad B.A."/>
            <person name="Robles A."/>
            <person name="Haridas S."/>
            <person name="Riley R."/>
            <person name="LaButti K."/>
            <person name="Pangilinan J."/>
            <person name="Andreopoulos W."/>
            <person name="Lipzen A."/>
            <person name="Yan J."/>
            <person name="Wang M."/>
            <person name="Ng V."/>
            <person name="Grigoriev I.V."/>
            <person name="Spatafora J.W."/>
            <person name="Magnuson J.K."/>
            <person name="Baker S.E."/>
            <person name="Pomraning K.R."/>
        </authorList>
    </citation>
    <scope>NUCLEOTIDE SEQUENCE [LARGE SCALE GENOMIC DNA]</scope>
    <source>
        <strain evidence="2">CBS 10300</strain>
    </source>
</reference>
<name>A0ACC3TYA3_9ASCO</name>
<evidence type="ECO:0000313" key="2">
    <source>
        <dbReference type="Proteomes" id="UP001489719"/>
    </source>
</evidence>
<sequence>MAGDHHQPTLKRDPAIDRHFEMRENYEKHFRWTPRTSRHAIIFLCVIPGVLLWTAYRFEGRINFEAKKRGDSIWEK</sequence>
<gene>
    <name evidence="1" type="ORF">V1517DRAFT_311950</name>
</gene>
<organism evidence="1 2">
    <name type="scientific">Lipomyces orientalis</name>
    <dbReference type="NCBI Taxonomy" id="1233043"/>
    <lineage>
        <taxon>Eukaryota</taxon>
        <taxon>Fungi</taxon>
        <taxon>Dikarya</taxon>
        <taxon>Ascomycota</taxon>
        <taxon>Saccharomycotina</taxon>
        <taxon>Lipomycetes</taxon>
        <taxon>Lipomycetales</taxon>
        <taxon>Lipomycetaceae</taxon>
        <taxon>Lipomyces</taxon>
    </lineage>
</organism>
<accession>A0ACC3TYA3</accession>
<dbReference type="EMBL" id="MU970035">
    <property type="protein sequence ID" value="KAK9326159.1"/>
    <property type="molecule type" value="Genomic_DNA"/>
</dbReference>
<protein>
    <submittedName>
        <fullName evidence="1">Uncharacterized protein</fullName>
    </submittedName>
</protein>
<proteinExistence type="predicted"/>